<accession>A0ABR7Q4T1</accession>
<dbReference type="Pfam" id="PF07661">
    <property type="entry name" value="MORN_2"/>
    <property type="match status" value="2"/>
</dbReference>
<dbReference type="InterPro" id="IPR011652">
    <property type="entry name" value="MORN_2"/>
</dbReference>
<dbReference type="PANTHER" id="PTHR33706:SF1">
    <property type="entry name" value="TPR REPEAT PROTEIN"/>
    <property type="match status" value="1"/>
</dbReference>
<keyword evidence="1" id="KW-1133">Transmembrane helix</keyword>
<evidence type="ECO:0000313" key="3">
    <source>
        <dbReference type="Proteomes" id="UP000619238"/>
    </source>
</evidence>
<dbReference type="PANTHER" id="PTHR33706">
    <property type="entry name" value="MORN VARIANT REPEAT PROTEIN"/>
    <property type="match status" value="1"/>
</dbReference>
<evidence type="ECO:0000256" key="1">
    <source>
        <dbReference type="SAM" id="Phobius"/>
    </source>
</evidence>
<comment type="caution">
    <text evidence="2">The sequence shown here is derived from an EMBL/GenBank/DDBJ whole genome shotgun (WGS) entry which is preliminary data.</text>
</comment>
<evidence type="ECO:0008006" key="4">
    <source>
        <dbReference type="Google" id="ProtNLM"/>
    </source>
</evidence>
<dbReference type="RefSeq" id="WP_187560594.1">
    <property type="nucleotide sequence ID" value="NZ_JACGWS010000001.1"/>
</dbReference>
<gene>
    <name evidence="2" type="ORF">H2O64_02710</name>
</gene>
<keyword evidence="1" id="KW-0812">Transmembrane</keyword>
<proteinExistence type="predicted"/>
<name>A0ABR7Q4T1_9FLAO</name>
<dbReference type="SUPFAM" id="SSF82185">
    <property type="entry name" value="Histone H3 K4-specific methyltransferase SET7/9 N-terminal domain"/>
    <property type="match status" value="1"/>
</dbReference>
<keyword evidence="3" id="KW-1185">Reference proteome</keyword>
<dbReference type="Gene3D" id="3.90.930.1">
    <property type="match status" value="1"/>
</dbReference>
<keyword evidence="1" id="KW-0472">Membrane</keyword>
<dbReference type="Proteomes" id="UP000619238">
    <property type="component" value="Unassembled WGS sequence"/>
</dbReference>
<evidence type="ECO:0000313" key="2">
    <source>
        <dbReference type="EMBL" id="MBC8753566.1"/>
    </source>
</evidence>
<sequence length="225" mass="25938">MKKKYQWILVSIAGVLILTNFIIKTRRNSQNNLPTTIPNFNFESIKTDSVVSLNKTRINKTIKDSGAYNHNGNKNGKWTTYFQHNGKVYLTGKYDDGKKEGIWKSYSTDNYLICTTVYKKGNLTKEIFYHDNGQIFTICDVLNGKKIGVEKRYHIDGTLDYIVKYKDTLENGNFSAYHPNGTIKSEGKVVEGYEDGDYKYYNETGELISIINFKHGEQTIVYEKE</sequence>
<reference evidence="2 3" key="1">
    <citation type="submission" date="2020-07" db="EMBL/GenBank/DDBJ databases">
        <title>Description of Kordia aestuariivivens sp. nov., isolated from a tidal flat.</title>
        <authorList>
            <person name="Park S."/>
            <person name="Yoon J.-H."/>
        </authorList>
    </citation>
    <scope>NUCLEOTIDE SEQUENCE [LARGE SCALE GENOMIC DNA]</scope>
    <source>
        <strain evidence="2 3">YSTF-M3</strain>
    </source>
</reference>
<protein>
    <recommendedName>
        <fullName evidence="4">Toxin-antitoxin system YwqK family antitoxin</fullName>
    </recommendedName>
</protein>
<organism evidence="2 3">
    <name type="scientific">Kordia aestuariivivens</name>
    <dbReference type="NCBI Taxonomy" id="2759037"/>
    <lineage>
        <taxon>Bacteria</taxon>
        <taxon>Pseudomonadati</taxon>
        <taxon>Bacteroidota</taxon>
        <taxon>Flavobacteriia</taxon>
        <taxon>Flavobacteriales</taxon>
        <taxon>Flavobacteriaceae</taxon>
        <taxon>Kordia</taxon>
    </lineage>
</organism>
<dbReference type="EMBL" id="JACGWS010000001">
    <property type="protein sequence ID" value="MBC8753566.1"/>
    <property type="molecule type" value="Genomic_DNA"/>
</dbReference>
<feature type="transmembrane region" description="Helical" evidence="1">
    <location>
        <begin position="6"/>
        <end position="23"/>
    </location>
</feature>